<comment type="pathway">
    <text evidence="1">Carbohydrate biosynthesis; dTDP-L-rhamnose biosynthesis.</text>
</comment>
<comment type="function">
    <text evidence="1">Catalyzes the epimerization of the C3' and C5'positions of dTDP-6-deoxy-D-xylo-4-hexulose, forming dTDP-6-deoxy-L-lyxo-4-hexulose.</text>
</comment>
<dbReference type="Proteomes" id="UP001055091">
    <property type="component" value="Unassembled WGS sequence"/>
</dbReference>
<dbReference type="PANTHER" id="PTHR21047">
    <property type="entry name" value="DTDP-6-DEOXY-D-GLUCOSE-3,5 EPIMERASE"/>
    <property type="match status" value="1"/>
</dbReference>
<dbReference type="RefSeq" id="WP_006771694.1">
    <property type="nucleotide sequence ID" value="NZ_BQNJ01000001.1"/>
</dbReference>
<comment type="caution">
    <text evidence="2">The sequence shown here is derived from an EMBL/GenBank/DDBJ whole genome shotgun (WGS) entry which is preliminary data.</text>
</comment>
<comment type="similarity">
    <text evidence="1">Belongs to the dTDP-4-dehydrorhamnose 3,5-epimerase family.</text>
</comment>
<gene>
    <name evidence="2" type="ORF">CE91St55_33880</name>
</gene>
<dbReference type="AlphaFoldDB" id="A0A413LQZ3"/>
<dbReference type="GO" id="GO:0000271">
    <property type="term" value="P:polysaccharide biosynthetic process"/>
    <property type="evidence" value="ECO:0007669"/>
    <property type="project" value="TreeGrafter"/>
</dbReference>
<dbReference type="CDD" id="cd00438">
    <property type="entry name" value="cupin_RmlC"/>
    <property type="match status" value="1"/>
</dbReference>
<dbReference type="EMBL" id="BQNJ01000001">
    <property type="protein sequence ID" value="GKH01407.1"/>
    <property type="molecule type" value="Genomic_DNA"/>
</dbReference>
<dbReference type="InterPro" id="IPR000888">
    <property type="entry name" value="RmlC-like"/>
</dbReference>
<proteinExistence type="inferred from homology"/>
<dbReference type="GO" id="GO:0019305">
    <property type="term" value="P:dTDP-rhamnose biosynthetic process"/>
    <property type="evidence" value="ECO:0007669"/>
    <property type="project" value="UniProtKB-UniRule"/>
</dbReference>
<dbReference type="GO" id="GO:0005829">
    <property type="term" value="C:cytosol"/>
    <property type="evidence" value="ECO:0007669"/>
    <property type="project" value="TreeGrafter"/>
</dbReference>
<evidence type="ECO:0000313" key="3">
    <source>
        <dbReference type="Proteomes" id="UP001055091"/>
    </source>
</evidence>
<dbReference type="PANTHER" id="PTHR21047:SF2">
    <property type="entry name" value="THYMIDINE DIPHOSPHO-4-KETO-RHAMNOSE 3,5-EPIMERASE"/>
    <property type="match status" value="1"/>
</dbReference>
<dbReference type="GeneID" id="93152178"/>
<sequence>MGGFRFEQCGNIEGLYLVEPQVFADERGYNFEAYHAGSFREAGLDMVFVQDNLSMSAKGTLRGMHFQKNYQQGKLVCVVCGEVFDAVVDIREGSRTYGQWFGTVLSAEKKNMLYVPEGFAHGFLVLSDTAVFSYKLSEHYHPEDESGIPWNDETVGIRWPIPEDMTVLTSERDSCHPAFGEGSALKPKRNRKTMGAAAHENVMDETGSGRMEHQKFFQNNE</sequence>
<dbReference type="Gene3D" id="2.60.120.10">
    <property type="entry name" value="Jelly Rolls"/>
    <property type="match status" value="1"/>
</dbReference>
<protein>
    <recommendedName>
        <fullName evidence="1">dTDP-4-dehydrorhamnose 3,5-epimerase</fullName>
        <ecNumber evidence="1">5.1.3.13</ecNumber>
    </recommendedName>
    <alternativeName>
        <fullName evidence="1">Thymidine diphospho-4-keto-rhamnose 3,5-epimerase</fullName>
    </alternativeName>
</protein>
<dbReference type="NCBIfam" id="TIGR01221">
    <property type="entry name" value="rmlC"/>
    <property type="match status" value="1"/>
</dbReference>
<accession>A0A413LQZ3</accession>
<dbReference type="InterPro" id="IPR011051">
    <property type="entry name" value="RmlC_Cupin_sf"/>
</dbReference>
<dbReference type="Pfam" id="PF00908">
    <property type="entry name" value="dTDP_sugar_isom"/>
    <property type="match status" value="1"/>
</dbReference>
<evidence type="ECO:0000313" key="2">
    <source>
        <dbReference type="EMBL" id="GKH01407.1"/>
    </source>
</evidence>
<reference evidence="2" key="1">
    <citation type="submission" date="2022-01" db="EMBL/GenBank/DDBJ databases">
        <title>Novel bile acid biosynthetic pathways are enriched in the microbiome of centenarians.</title>
        <authorList>
            <person name="Sato Y."/>
            <person name="Atarashi K."/>
            <person name="Plichta R.D."/>
            <person name="Arai Y."/>
            <person name="Sasajima S."/>
            <person name="Kearney M.S."/>
            <person name="Suda W."/>
            <person name="Takeshita K."/>
            <person name="Sasaki T."/>
            <person name="Okamoto S."/>
            <person name="Skelly N.A."/>
            <person name="Okamura Y."/>
            <person name="Vlamakis H."/>
            <person name="Li Y."/>
            <person name="Tanoue T."/>
            <person name="Takei H."/>
            <person name="Nittono H."/>
            <person name="Narushima S."/>
            <person name="Irie J."/>
            <person name="Itoh H."/>
            <person name="Moriya K."/>
            <person name="Sugiura Y."/>
            <person name="Suematsu M."/>
            <person name="Moritoki N."/>
            <person name="Shibata S."/>
            <person name="Littman R.D."/>
            <person name="Fischbach A.M."/>
            <person name="Uwamino Y."/>
            <person name="Inoue T."/>
            <person name="Honda A."/>
            <person name="Hattori M."/>
            <person name="Murai T."/>
            <person name="Xavier J.R."/>
            <person name="Hirose N."/>
            <person name="Honda K."/>
        </authorList>
    </citation>
    <scope>NUCLEOTIDE SEQUENCE</scope>
    <source>
        <strain evidence="2">CE91-St55</strain>
    </source>
</reference>
<dbReference type="EC" id="5.1.3.13" evidence="1"/>
<dbReference type="GO" id="GO:0008830">
    <property type="term" value="F:dTDP-4-dehydrorhamnose 3,5-epimerase activity"/>
    <property type="evidence" value="ECO:0007669"/>
    <property type="project" value="UniProtKB-UniRule"/>
</dbReference>
<dbReference type="SUPFAM" id="SSF51182">
    <property type="entry name" value="RmlC-like cupins"/>
    <property type="match status" value="1"/>
</dbReference>
<organism evidence="2 3">
    <name type="scientific">Hungatella hathewayi</name>
    <dbReference type="NCBI Taxonomy" id="154046"/>
    <lineage>
        <taxon>Bacteria</taxon>
        <taxon>Bacillati</taxon>
        <taxon>Bacillota</taxon>
        <taxon>Clostridia</taxon>
        <taxon>Lachnospirales</taxon>
        <taxon>Lachnospiraceae</taxon>
        <taxon>Hungatella</taxon>
    </lineage>
</organism>
<comment type="catalytic activity">
    <reaction evidence="1">
        <text>dTDP-4-dehydro-6-deoxy-alpha-D-glucose = dTDP-4-dehydro-beta-L-rhamnose</text>
        <dbReference type="Rhea" id="RHEA:16969"/>
        <dbReference type="ChEBI" id="CHEBI:57649"/>
        <dbReference type="ChEBI" id="CHEBI:62830"/>
        <dbReference type="EC" id="5.1.3.13"/>
    </reaction>
</comment>
<comment type="subunit">
    <text evidence="1">Homodimer.</text>
</comment>
<name>A0A413LQZ3_9FIRM</name>
<keyword evidence="1" id="KW-0413">Isomerase</keyword>
<evidence type="ECO:0000256" key="1">
    <source>
        <dbReference type="RuleBase" id="RU364069"/>
    </source>
</evidence>
<dbReference type="InterPro" id="IPR014710">
    <property type="entry name" value="RmlC-like_jellyroll"/>
</dbReference>